<proteinExistence type="predicted"/>
<keyword evidence="4" id="KW-1185">Reference proteome</keyword>
<evidence type="ECO:0000256" key="1">
    <source>
        <dbReference type="SAM" id="MobiDB-lite"/>
    </source>
</evidence>
<name>A0A2V0PBH9_9CHLO</name>
<keyword evidence="2" id="KW-1133">Transmembrane helix</keyword>
<evidence type="ECO:0000313" key="4">
    <source>
        <dbReference type="Proteomes" id="UP000247498"/>
    </source>
</evidence>
<feature type="compositionally biased region" description="Basic and acidic residues" evidence="1">
    <location>
        <begin position="243"/>
        <end position="252"/>
    </location>
</feature>
<feature type="compositionally biased region" description="Low complexity" evidence="1">
    <location>
        <begin position="259"/>
        <end position="280"/>
    </location>
</feature>
<comment type="caution">
    <text evidence="3">The sequence shown here is derived from an EMBL/GenBank/DDBJ whole genome shotgun (WGS) entry which is preliminary data.</text>
</comment>
<feature type="region of interest" description="Disordered" evidence="1">
    <location>
        <begin position="144"/>
        <end position="280"/>
    </location>
</feature>
<reference evidence="3 4" key="1">
    <citation type="journal article" date="2018" name="Sci. Rep.">
        <title>Raphidocelis subcapitata (=Pseudokirchneriella subcapitata) provides an insight into genome evolution and environmental adaptations in the Sphaeropleales.</title>
        <authorList>
            <person name="Suzuki S."/>
            <person name="Yamaguchi H."/>
            <person name="Nakajima N."/>
            <person name="Kawachi M."/>
        </authorList>
    </citation>
    <scope>NUCLEOTIDE SEQUENCE [LARGE SCALE GENOMIC DNA]</scope>
    <source>
        <strain evidence="3 4">NIES-35</strain>
    </source>
</reference>
<dbReference type="STRING" id="307507.A0A2V0PBH9"/>
<gene>
    <name evidence="3" type="ORF">Rsub_07955</name>
</gene>
<protein>
    <submittedName>
        <fullName evidence="3">Uncharacterized protein</fullName>
    </submittedName>
</protein>
<sequence length="293" mass="29082">MDALESAQKSAWRASQVLVERAGRVIDEAGRMWRANKPTTPLAWTTFVGLALIALAAASSALVALSGTLLALCWAGVAAYTFLVSLATLGAFFVGGATLLFSGTCATCGCALLIASGYAYVAVCLYKYAKSSAASWATAPSTATGVATPRRVSPPPPAVSSAPAAKPAPQAQSAAAHSGTPTTPQLAAPAAGRRAAGADDNAASPDVAAQVASTGEEATTAAAVSATPAPQQRTAPPAPKPATPEHLRKGTDQRGGVKGKSAAKQQHQQQLSAAGAGSGLAASAVARELITAP</sequence>
<feature type="compositionally biased region" description="Low complexity" evidence="1">
    <location>
        <begin position="211"/>
        <end position="235"/>
    </location>
</feature>
<dbReference type="AlphaFoldDB" id="A0A2V0PBH9"/>
<evidence type="ECO:0000313" key="3">
    <source>
        <dbReference type="EMBL" id="GBF95240.1"/>
    </source>
</evidence>
<feature type="transmembrane region" description="Helical" evidence="2">
    <location>
        <begin position="72"/>
        <end position="94"/>
    </location>
</feature>
<dbReference type="Proteomes" id="UP000247498">
    <property type="component" value="Unassembled WGS sequence"/>
</dbReference>
<keyword evidence="2" id="KW-0812">Transmembrane</keyword>
<dbReference type="InParanoid" id="A0A2V0PBH9"/>
<dbReference type="EMBL" id="BDRX01000061">
    <property type="protein sequence ID" value="GBF95240.1"/>
    <property type="molecule type" value="Genomic_DNA"/>
</dbReference>
<accession>A0A2V0PBH9</accession>
<feature type="compositionally biased region" description="Low complexity" evidence="1">
    <location>
        <begin position="159"/>
        <end position="203"/>
    </location>
</feature>
<organism evidence="3 4">
    <name type="scientific">Raphidocelis subcapitata</name>
    <dbReference type="NCBI Taxonomy" id="307507"/>
    <lineage>
        <taxon>Eukaryota</taxon>
        <taxon>Viridiplantae</taxon>
        <taxon>Chlorophyta</taxon>
        <taxon>core chlorophytes</taxon>
        <taxon>Chlorophyceae</taxon>
        <taxon>CS clade</taxon>
        <taxon>Sphaeropleales</taxon>
        <taxon>Selenastraceae</taxon>
        <taxon>Raphidocelis</taxon>
    </lineage>
</organism>
<evidence type="ECO:0000256" key="2">
    <source>
        <dbReference type="SAM" id="Phobius"/>
    </source>
</evidence>
<feature type="transmembrane region" description="Helical" evidence="2">
    <location>
        <begin position="42"/>
        <end position="65"/>
    </location>
</feature>
<feature type="transmembrane region" description="Helical" evidence="2">
    <location>
        <begin position="100"/>
        <end position="126"/>
    </location>
</feature>
<keyword evidence="2" id="KW-0472">Membrane</keyword>